<reference evidence="10" key="1">
    <citation type="submission" date="2021-01" db="EMBL/GenBank/DDBJ databases">
        <authorList>
            <person name="Zahm M."/>
            <person name="Roques C."/>
            <person name="Cabau C."/>
            <person name="Klopp C."/>
            <person name="Donnadieu C."/>
            <person name="Jouanno E."/>
            <person name="Lampietro C."/>
            <person name="Louis A."/>
            <person name="Herpin A."/>
            <person name="Echchiki A."/>
            <person name="Berthelot C."/>
            <person name="Parey E."/>
            <person name="Roest-Crollius H."/>
            <person name="Braasch I."/>
            <person name="Postlethwait J."/>
            <person name="Bobe J."/>
            <person name="Montfort J."/>
            <person name="Bouchez O."/>
            <person name="Begum T."/>
            <person name="Mejri S."/>
            <person name="Adams A."/>
            <person name="Chen W.-J."/>
            <person name="Guiguen Y."/>
        </authorList>
    </citation>
    <scope>NUCLEOTIDE SEQUENCE</scope>
    <source>
        <strain evidence="10">YG-15Mar2019-1</strain>
        <tissue evidence="10">Brain</tissue>
    </source>
</reference>
<evidence type="ECO:0000256" key="2">
    <source>
        <dbReference type="ARBA" id="ARBA00022427"/>
    </source>
</evidence>
<evidence type="ECO:0000256" key="6">
    <source>
        <dbReference type="ARBA" id="ARBA00022989"/>
    </source>
</evidence>
<dbReference type="AlphaFoldDB" id="A0A9D3QDX5"/>
<keyword evidence="5 8" id="KW-0965">Cell junction</keyword>
<evidence type="ECO:0000256" key="4">
    <source>
        <dbReference type="ARBA" id="ARBA00022692"/>
    </source>
</evidence>
<dbReference type="InterPro" id="IPR006187">
    <property type="entry name" value="Claudin"/>
</dbReference>
<evidence type="ECO:0000256" key="5">
    <source>
        <dbReference type="ARBA" id="ARBA00022949"/>
    </source>
</evidence>
<sequence length="206" mass="22266">MASLAMQVLGFCLAFTGFAGLIASTAMNEWKASSYVGNNIVTAQAMHEGLWMSCVSQSTGNIQCKAFDSLLDQPMELQVTRALMISSILVSCTATLVAVVGMKCTTCLAEDQRQKNRVALAAGILFIIAGFCALVATSWYGKNVTTRFYQDLRYEFGRALFIGWGAAILSVLGGGFLCCRCASTDLRQSTQHPKSYSSGRPDMDYV</sequence>
<dbReference type="GO" id="GO:0005886">
    <property type="term" value="C:plasma membrane"/>
    <property type="evidence" value="ECO:0007669"/>
    <property type="project" value="UniProtKB-SubCell"/>
</dbReference>
<dbReference type="InterPro" id="IPR004031">
    <property type="entry name" value="PMP22/EMP/MP20/Claudin"/>
</dbReference>
<evidence type="ECO:0000256" key="1">
    <source>
        <dbReference type="ARBA" id="ARBA00008295"/>
    </source>
</evidence>
<keyword evidence="2 8" id="KW-0796">Tight junction</keyword>
<protein>
    <recommendedName>
        <fullName evidence="8">Claudin</fullName>
    </recommendedName>
</protein>
<comment type="subcellular location">
    <subcellularLocation>
        <location evidence="8">Cell junction</location>
        <location evidence="8">Tight junction</location>
    </subcellularLocation>
    <subcellularLocation>
        <location evidence="8">Cell membrane</location>
        <topology evidence="8">Multi-pass membrane protein</topology>
    </subcellularLocation>
</comment>
<evidence type="ECO:0000313" key="10">
    <source>
        <dbReference type="EMBL" id="KAG7488172.1"/>
    </source>
</evidence>
<name>A0A9D3QDX5_MEGAT</name>
<feature type="transmembrane region" description="Helical" evidence="8">
    <location>
        <begin position="118"/>
        <end position="140"/>
    </location>
</feature>
<feature type="chain" id="PRO_5038735264" description="Claudin" evidence="9">
    <location>
        <begin position="25"/>
        <end position="206"/>
    </location>
</feature>
<dbReference type="InterPro" id="IPR017974">
    <property type="entry name" value="Claudin_CS"/>
</dbReference>
<organism evidence="10 11">
    <name type="scientific">Megalops atlanticus</name>
    <name type="common">Tarpon</name>
    <name type="synonym">Clupea gigantea</name>
    <dbReference type="NCBI Taxonomy" id="7932"/>
    <lineage>
        <taxon>Eukaryota</taxon>
        <taxon>Metazoa</taxon>
        <taxon>Chordata</taxon>
        <taxon>Craniata</taxon>
        <taxon>Vertebrata</taxon>
        <taxon>Euteleostomi</taxon>
        <taxon>Actinopterygii</taxon>
        <taxon>Neopterygii</taxon>
        <taxon>Teleostei</taxon>
        <taxon>Elopiformes</taxon>
        <taxon>Megalopidae</taxon>
        <taxon>Megalops</taxon>
    </lineage>
</organism>
<feature type="transmembrane region" description="Helical" evidence="8">
    <location>
        <begin position="82"/>
        <end position="106"/>
    </location>
</feature>
<comment type="similarity">
    <text evidence="1 8">Belongs to the claudin family.</text>
</comment>
<keyword evidence="6 8" id="KW-1133">Transmembrane helix</keyword>
<evidence type="ECO:0000256" key="3">
    <source>
        <dbReference type="ARBA" id="ARBA00022475"/>
    </source>
</evidence>
<dbReference type="PRINTS" id="PR01077">
    <property type="entry name" value="CLAUDIN"/>
</dbReference>
<evidence type="ECO:0000256" key="9">
    <source>
        <dbReference type="SAM" id="SignalP"/>
    </source>
</evidence>
<keyword evidence="7 8" id="KW-0472">Membrane</keyword>
<dbReference type="PROSITE" id="PS01346">
    <property type="entry name" value="CLAUDIN"/>
    <property type="match status" value="1"/>
</dbReference>
<comment type="caution">
    <text evidence="10">The sequence shown here is derived from an EMBL/GenBank/DDBJ whole genome shotgun (WGS) entry which is preliminary data.</text>
</comment>
<keyword evidence="11" id="KW-1185">Reference proteome</keyword>
<dbReference type="Pfam" id="PF00822">
    <property type="entry name" value="PMP22_Claudin"/>
    <property type="match status" value="1"/>
</dbReference>
<dbReference type="GO" id="GO:0005923">
    <property type="term" value="C:bicellular tight junction"/>
    <property type="evidence" value="ECO:0007669"/>
    <property type="project" value="UniProtKB-SubCell"/>
</dbReference>
<gene>
    <name evidence="10" type="ORF">MATL_G00031640</name>
</gene>
<dbReference type="OrthoDB" id="10025519at2759"/>
<feature type="transmembrane region" description="Helical" evidence="8">
    <location>
        <begin position="160"/>
        <end position="179"/>
    </location>
</feature>
<dbReference type="Proteomes" id="UP001046870">
    <property type="component" value="Chromosome 2"/>
</dbReference>
<keyword evidence="3 8" id="KW-1003">Cell membrane</keyword>
<comment type="function">
    <text evidence="8">Claudins function as major constituents of the tight junction complexes that regulate the permeability of epithelia.</text>
</comment>
<dbReference type="FunFam" id="1.20.140.150:FF:000001">
    <property type="entry name" value="Claudin"/>
    <property type="match status" value="1"/>
</dbReference>
<keyword evidence="9" id="KW-0732">Signal</keyword>
<evidence type="ECO:0000256" key="8">
    <source>
        <dbReference type="RuleBase" id="RU060637"/>
    </source>
</evidence>
<proteinExistence type="inferred from homology"/>
<comment type="caution">
    <text evidence="8">Lacks conserved residue(s) required for the propagation of feature annotation.</text>
</comment>
<feature type="signal peptide" evidence="9">
    <location>
        <begin position="1"/>
        <end position="24"/>
    </location>
</feature>
<evidence type="ECO:0000256" key="7">
    <source>
        <dbReference type="ARBA" id="ARBA00023136"/>
    </source>
</evidence>
<dbReference type="Gene3D" id="1.20.140.150">
    <property type="match status" value="1"/>
</dbReference>
<dbReference type="GO" id="GO:0005198">
    <property type="term" value="F:structural molecule activity"/>
    <property type="evidence" value="ECO:0007669"/>
    <property type="project" value="InterPro"/>
</dbReference>
<evidence type="ECO:0000313" key="11">
    <source>
        <dbReference type="Proteomes" id="UP001046870"/>
    </source>
</evidence>
<dbReference type="PANTHER" id="PTHR12002">
    <property type="entry name" value="CLAUDIN"/>
    <property type="match status" value="1"/>
</dbReference>
<keyword evidence="4 8" id="KW-0812">Transmembrane</keyword>
<dbReference type="EMBL" id="JAFDVH010000002">
    <property type="protein sequence ID" value="KAG7488172.1"/>
    <property type="molecule type" value="Genomic_DNA"/>
</dbReference>
<accession>A0A9D3QDX5</accession>